<feature type="transmembrane region" description="Helical" evidence="1">
    <location>
        <begin position="511"/>
        <end position="531"/>
    </location>
</feature>
<evidence type="ECO:0000256" key="1">
    <source>
        <dbReference type="SAM" id="Phobius"/>
    </source>
</evidence>
<feature type="transmembrane region" description="Helical" evidence="1">
    <location>
        <begin position="647"/>
        <end position="673"/>
    </location>
</feature>
<name>A0A836CMJ6_9STRA</name>
<dbReference type="AlphaFoldDB" id="A0A836CMJ6"/>
<dbReference type="InterPro" id="IPR006311">
    <property type="entry name" value="TAT_signal"/>
</dbReference>
<feature type="chain" id="PRO_5032490763" evidence="2">
    <location>
        <begin position="22"/>
        <end position="769"/>
    </location>
</feature>
<reference evidence="3" key="1">
    <citation type="submission" date="2021-02" db="EMBL/GenBank/DDBJ databases">
        <title>First Annotated Genome of the Yellow-green Alga Tribonema minus.</title>
        <authorList>
            <person name="Mahan K.M."/>
        </authorList>
    </citation>
    <scope>NUCLEOTIDE SEQUENCE</scope>
    <source>
        <strain evidence="3">UTEX B ZZ1240</strain>
    </source>
</reference>
<organism evidence="3 4">
    <name type="scientific">Tribonema minus</name>
    <dbReference type="NCBI Taxonomy" id="303371"/>
    <lineage>
        <taxon>Eukaryota</taxon>
        <taxon>Sar</taxon>
        <taxon>Stramenopiles</taxon>
        <taxon>Ochrophyta</taxon>
        <taxon>PX clade</taxon>
        <taxon>Xanthophyceae</taxon>
        <taxon>Tribonematales</taxon>
        <taxon>Tribonemataceae</taxon>
        <taxon>Tribonema</taxon>
    </lineage>
</organism>
<proteinExistence type="predicted"/>
<dbReference type="EMBL" id="JAFCMP010000026">
    <property type="protein sequence ID" value="KAG5190869.1"/>
    <property type="molecule type" value="Genomic_DNA"/>
</dbReference>
<keyword evidence="4" id="KW-1185">Reference proteome</keyword>
<accession>A0A836CMJ6</accession>
<keyword evidence="2" id="KW-0732">Signal</keyword>
<evidence type="ECO:0000313" key="4">
    <source>
        <dbReference type="Proteomes" id="UP000664859"/>
    </source>
</evidence>
<evidence type="ECO:0000256" key="2">
    <source>
        <dbReference type="SAM" id="SignalP"/>
    </source>
</evidence>
<keyword evidence="1" id="KW-0812">Transmembrane</keyword>
<gene>
    <name evidence="3" type="ORF">JKP88DRAFT_352498</name>
</gene>
<feature type="transmembrane region" description="Helical" evidence="1">
    <location>
        <begin position="581"/>
        <end position="600"/>
    </location>
</feature>
<dbReference type="Proteomes" id="UP000664859">
    <property type="component" value="Unassembled WGS sequence"/>
</dbReference>
<keyword evidence="1" id="KW-0472">Membrane</keyword>
<dbReference type="PROSITE" id="PS51318">
    <property type="entry name" value="TAT"/>
    <property type="match status" value="1"/>
</dbReference>
<sequence length="769" mass="83230">MTSRRVLLPALLAAAAGAAQSLSTQAGNTFAISTTKYKFDNRTSYLCTDATGQSAHVCAMVGEGYLYGSGADLISSVRFTDLSATQAMNVNADGMVSAAISTDENLRGFLADYILTAQRSTSRLGNAKRITGNAQVDLYLCGDDDCSTMADLLNVVSADDPGANSTLAFGYSRIAGAAVRLFGGAKAANWDLSNLLIGNYLTAGGQCVTIITFKHRFMADMGWEKASSCENILKKNKTEGNGWYDRVQDFADLIQENGGDRGATLDAGPDLFEYGRTLYCDSKHYENKQTMPAGESTCYAASHRASIAAWEVSEPALEEDPTALHLRLSHGDWWNGYAYLGPDAAKDTGSNPVQRGLRRINPLLKLSELSHRADRDDLPWCSTAKEKFDEQHKFGFVQVDGKFVDWRTCDNWGALNWGTVDTPVDDVRAAQPLSEALHVSWANVSYVHTRTYRGPEQVWKSTNDGIGFTSYEYPIPGTLVAGVETVLLDAETVLGRATDAALANSDFTTTIPGALFAMALSVTGLVAAYAGRKDIIYCFYHVGVRAHRVWRWLRLPWRTQYPDSKAREDHRNRMGLLLSKLLTMVTFVFAIITPALLAVVDEFSVRDQNSDGSVSTVVWVEAEAQGQGEYKVVAAVSLFMTSARNDAAFGLLCCNLVLAALGCVATCRVVYLVGMRDIELMRANAANGGSTFYEPHGGGGGGASSSTIISAARPVHSASSGAATDFSRYNPHYRARMQGKAASIRTPQVLDEPIWSRKEPTPVKGSPVS</sequence>
<keyword evidence="1" id="KW-1133">Transmembrane helix</keyword>
<evidence type="ECO:0000313" key="3">
    <source>
        <dbReference type="EMBL" id="KAG5190869.1"/>
    </source>
</evidence>
<protein>
    <submittedName>
        <fullName evidence="3">Uncharacterized protein</fullName>
    </submittedName>
</protein>
<feature type="signal peptide" evidence="2">
    <location>
        <begin position="1"/>
        <end position="21"/>
    </location>
</feature>
<comment type="caution">
    <text evidence="3">The sequence shown here is derived from an EMBL/GenBank/DDBJ whole genome shotgun (WGS) entry which is preliminary data.</text>
</comment>